<keyword evidence="2" id="KW-1185">Reference proteome</keyword>
<protein>
    <submittedName>
        <fullName evidence="1">Uncharacterized protein</fullName>
    </submittedName>
</protein>
<dbReference type="Proteomes" id="UP000595140">
    <property type="component" value="Unassembled WGS sequence"/>
</dbReference>
<name>A0A484NK12_9ASTE</name>
<dbReference type="EMBL" id="OOIL02006764">
    <property type="protein sequence ID" value="VFR01374.1"/>
    <property type="molecule type" value="Genomic_DNA"/>
</dbReference>
<dbReference type="AlphaFoldDB" id="A0A484NK12"/>
<organism evidence="1 2">
    <name type="scientific">Cuscuta campestris</name>
    <dbReference type="NCBI Taxonomy" id="132261"/>
    <lineage>
        <taxon>Eukaryota</taxon>
        <taxon>Viridiplantae</taxon>
        <taxon>Streptophyta</taxon>
        <taxon>Embryophyta</taxon>
        <taxon>Tracheophyta</taxon>
        <taxon>Spermatophyta</taxon>
        <taxon>Magnoliopsida</taxon>
        <taxon>eudicotyledons</taxon>
        <taxon>Gunneridae</taxon>
        <taxon>Pentapetalae</taxon>
        <taxon>asterids</taxon>
        <taxon>lamiids</taxon>
        <taxon>Solanales</taxon>
        <taxon>Convolvulaceae</taxon>
        <taxon>Cuscuteae</taxon>
        <taxon>Cuscuta</taxon>
        <taxon>Cuscuta subgen. Grammica</taxon>
        <taxon>Cuscuta sect. Cleistogrammica</taxon>
    </lineage>
</organism>
<evidence type="ECO:0000313" key="2">
    <source>
        <dbReference type="Proteomes" id="UP000595140"/>
    </source>
</evidence>
<proteinExistence type="predicted"/>
<evidence type="ECO:0000313" key="1">
    <source>
        <dbReference type="EMBL" id="VFR01374.1"/>
    </source>
</evidence>
<sequence length="130" mass="14642">MTRKFQLAQILFLIHPQQLEQSILSELEEDQHGWLIMSFQPRPLVCRHLSGGSCCSSLHHSPKLFGPEKVFHHHAPMIVVTIKAGNRRLNKAFRCHGSIDIAAAVNLCGSDTKCRLGFFGNFYQTGCEQP</sequence>
<gene>
    <name evidence="1" type="ORF">CCAM_LOCUS43149</name>
</gene>
<accession>A0A484NK12</accession>
<reference evidence="1 2" key="1">
    <citation type="submission" date="2018-04" db="EMBL/GenBank/DDBJ databases">
        <authorList>
            <person name="Vogel A."/>
        </authorList>
    </citation>
    <scope>NUCLEOTIDE SEQUENCE [LARGE SCALE GENOMIC DNA]</scope>
</reference>